<keyword evidence="2" id="KW-1003">Cell membrane</keyword>
<name>A0ABN8NWQ7_9CNID</name>
<evidence type="ECO:0000256" key="9">
    <source>
        <dbReference type="ARBA" id="ARBA00023224"/>
    </source>
</evidence>
<dbReference type="PROSITE" id="PS00237">
    <property type="entry name" value="G_PROTEIN_RECEP_F1_1"/>
    <property type="match status" value="1"/>
</dbReference>
<evidence type="ECO:0000256" key="6">
    <source>
        <dbReference type="ARBA" id="ARBA00023136"/>
    </source>
</evidence>
<feature type="transmembrane region" description="Helical" evidence="11">
    <location>
        <begin position="61"/>
        <end position="82"/>
    </location>
</feature>
<keyword evidence="14" id="KW-1185">Reference proteome</keyword>
<dbReference type="SMART" id="SM01381">
    <property type="entry name" value="7TM_GPCR_Srsx"/>
    <property type="match status" value="1"/>
</dbReference>
<dbReference type="PRINTS" id="PR00237">
    <property type="entry name" value="GPCRRHODOPSN"/>
</dbReference>
<evidence type="ECO:0000256" key="2">
    <source>
        <dbReference type="ARBA" id="ARBA00022475"/>
    </source>
</evidence>
<feature type="transmembrane region" description="Helical" evidence="11">
    <location>
        <begin position="245"/>
        <end position="268"/>
    </location>
</feature>
<protein>
    <recommendedName>
        <fullName evidence="12">G-protein coupled receptors family 1 profile domain-containing protein</fullName>
    </recommendedName>
</protein>
<dbReference type="CDD" id="cd14967">
    <property type="entry name" value="7tmA_amine_R-like"/>
    <property type="match status" value="1"/>
</dbReference>
<keyword evidence="4 11" id="KW-1133">Transmembrane helix</keyword>
<evidence type="ECO:0000256" key="8">
    <source>
        <dbReference type="ARBA" id="ARBA00023180"/>
    </source>
</evidence>
<feature type="transmembrane region" description="Helical" evidence="11">
    <location>
        <begin position="136"/>
        <end position="154"/>
    </location>
</feature>
<evidence type="ECO:0000256" key="10">
    <source>
        <dbReference type="RuleBase" id="RU000688"/>
    </source>
</evidence>
<feature type="transmembrane region" description="Helical" evidence="11">
    <location>
        <begin position="208"/>
        <end position="233"/>
    </location>
</feature>
<evidence type="ECO:0000313" key="14">
    <source>
        <dbReference type="Proteomes" id="UP001159405"/>
    </source>
</evidence>
<feature type="transmembrane region" description="Helical" evidence="11">
    <location>
        <begin position="166"/>
        <end position="188"/>
    </location>
</feature>
<gene>
    <name evidence="13" type="ORF">PLOB_00030334</name>
</gene>
<comment type="subcellular location">
    <subcellularLocation>
        <location evidence="1">Cell membrane</location>
        <topology evidence="1">Multi-pass membrane protein</topology>
    </subcellularLocation>
</comment>
<keyword evidence="8" id="KW-0325">Glycoprotein</keyword>
<evidence type="ECO:0000256" key="4">
    <source>
        <dbReference type="ARBA" id="ARBA00022989"/>
    </source>
</evidence>
<feature type="domain" description="G-protein coupled receptors family 1 profile" evidence="12">
    <location>
        <begin position="40"/>
        <end position="266"/>
    </location>
</feature>
<dbReference type="InterPro" id="IPR017452">
    <property type="entry name" value="GPCR_Rhodpsn_7TM"/>
</dbReference>
<proteinExistence type="inferred from homology"/>
<dbReference type="SUPFAM" id="SSF81321">
    <property type="entry name" value="Family A G protein-coupled receptor-like"/>
    <property type="match status" value="1"/>
</dbReference>
<sequence>MENSTNQSQQAGGMGVLIEPSWAYAGVGIYSALVFLIVIGNLLVVIAFLTTSKLKTKTNYFIFSLGVADLLVGLFSVPLWIYFILSLDFINSLYQYYQLGDIVSGVSSIMHLTCISVERCYAIVAPLKHRKISKATIFAGIMLSWMLAIFNALLKRFTDWKDVSIFNTFAFFVVPLMLIVAAYIGIFFTAKKSIKEHRKRSLKKDLHVAYTVALVTGAFAVCWLPFFLTILIFKWCETCSFVWDMRVLMAVKVLHYGNSALNPIIYSVRNRRFNRAFKGILLRLVCRKMKADYFGINNSTSRKTQQTRVDSTIMKQLNVKGSKTTLRSLSQDEKCTSKLM</sequence>
<dbReference type="EMBL" id="CALNXK010000039">
    <property type="protein sequence ID" value="CAH3123926.1"/>
    <property type="molecule type" value="Genomic_DNA"/>
</dbReference>
<dbReference type="PANTHER" id="PTHR24246:SF27">
    <property type="entry name" value="ADENOSINE RECEPTOR, ISOFORM A"/>
    <property type="match status" value="1"/>
</dbReference>
<evidence type="ECO:0000256" key="1">
    <source>
        <dbReference type="ARBA" id="ARBA00004651"/>
    </source>
</evidence>
<evidence type="ECO:0000256" key="11">
    <source>
        <dbReference type="SAM" id="Phobius"/>
    </source>
</evidence>
<comment type="similarity">
    <text evidence="10">Belongs to the G-protein coupled receptor 1 family.</text>
</comment>
<dbReference type="PROSITE" id="PS50262">
    <property type="entry name" value="G_PROTEIN_RECEP_F1_2"/>
    <property type="match status" value="1"/>
</dbReference>
<evidence type="ECO:0000256" key="7">
    <source>
        <dbReference type="ARBA" id="ARBA00023170"/>
    </source>
</evidence>
<evidence type="ECO:0000313" key="13">
    <source>
        <dbReference type="EMBL" id="CAH3123926.1"/>
    </source>
</evidence>
<dbReference type="PANTHER" id="PTHR24246">
    <property type="entry name" value="OLFACTORY RECEPTOR AND ADENOSINE RECEPTOR"/>
    <property type="match status" value="1"/>
</dbReference>
<feature type="transmembrane region" description="Helical" evidence="11">
    <location>
        <begin position="102"/>
        <end position="124"/>
    </location>
</feature>
<evidence type="ECO:0000256" key="5">
    <source>
        <dbReference type="ARBA" id="ARBA00023040"/>
    </source>
</evidence>
<keyword evidence="6 11" id="KW-0472">Membrane</keyword>
<keyword evidence="9 10" id="KW-0807">Transducer</keyword>
<evidence type="ECO:0000256" key="3">
    <source>
        <dbReference type="ARBA" id="ARBA00022692"/>
    </source>
</evidence>
<dbReference type="InterPro" id="IPR000276">
    <property type="entry name" value="GPCR_Rhodpsn"/>
</dbReference>
<keyword evidence="5 10" id="KW-0297">G-protein coupled receptor</keyword>
<dbReference type="Gene3D" id="1.20.1070.10">
    <property type="entry name" value="Rhodopsin 7-helix transmembrane proteins"/>
    <property type="match status" value="1"/>
</dbReference>
<dbReference type="Pfam" id="PF00001">
    <property type="entry name" value="7tm_1"/>
    <property type="match status" value="2"/>
</dbReference>
<keyword evidence="7 10" id="KW-0675">Receptor</keyword>
<feature type="transmembrane region" description="Helical" evidence="11">
    <location>
        <begin position="22"/>
        <end position="49"/>
    </location>
</feature>
<evidence type="ECO:0000259" key="12">
    <source>
        <dbReference type="PROSITE" id="PS50262"/>
    </source>
</evidence>
<dbReference type="Proteomes" id="UP001159405">
    <property type="component" value="Unassembled WGS sequence"/>
</dbReference>
<keyword evidence="3 10" id="KW-0812">Transmembrane</keyword>
<reference evidence="13 14" key="1">
    <citation type="submission" date="2022-05" db="EMBL/GenBank/DDBJ databases">
        <authorList>
            <consortium name="Genoscope - CEA"/>
            <person name="William W."/>
        </authorList>
    </citation>
    <scope>NUCLEOTIDE SEQUENCE [LARGE SCALE GENOMIC DNA]</scope>
</reference>
<comment type="caution">
    <text evidence="13">The sequence shown here is derived from an EMBL/GenBank/DDBJ whole genome shotgun (WGS) entry which is preliminary data.</text>
</comment>
<accession>A0ABN8NWQ7</accession>
<organism evidence="13 14">
    <name type="scientific">Porites lobata</name>
    <dbReference type="NCBI Taxonomy" id="104759"/>
    <lineage>
        <taxon>Eukaryota</taxon>
        <taxon>Metazoa</taxon>
        <taxon>Cnidaria</taxon>
        <taxon>Anthozoa</taxon>
        <taxon>Hexacorallia</taxon>
        <taxon>Scleractinia</taxon>
        <taxon>Fungiina</taxon>
        <taxon>Poritidae</taxon>
        <taxon>Porites</taxon>
    </lineage>
</organism>